<dbReference type="RefSeq" id="WP_195692607.1">
    <property type="nucleotide sequence ID" value="NZ_CP064760.1"/>
</dbReference>
<organism evidence="2 3">
    <name type="scientific">Microbacterium schleiferi</name>
    <dbReference type="NCBI Taxonomy" id="69362"/>
    <lineage>
        <taxon>Bacteria</taxon>
        <taxon>Bacillati</taxon>
        <taxon>Actinomycetota</taxon>
        <taxon>Actinomycetes</taxon>
        <taxon>Micrococcales</taxon>
        <taxon>Microbacteriaceae</taxon>
        <taxon>Microbacterium</taxon>
    </lineage>
</organism>
<dbReference type="Proteomes" id="UP000594480">
    <property type="component" value="Chromosome"/>
</dbReference>
<sequence>MTTERGWAETPGGALLGSLIADAFARASQHDDEPAHSPDAPSPSNVRDHH</sequence>
<accession>A0A7S8MWM0</accession>
<reference evidence="2 3" key="1">
    <citation type="submission" date="2020-11" db="EMBL/GenBank/DDBJ databases">
        <title>Amino acid is mineralized and recycled by bacteria in oceanic microbiome.</title>
        <authorList>
            <person name="Zheng L.Y."/>
        </authorList>
    </citation>
    <scope>NUCLEOTIDE SEQUENCE [LARGE SCALE GENOMIC DNA]</scope>
    <source>
        <strain evidence="2 3">A32-1</strain>
    </source>
</reference>
<evidence type="ECO:0000313" key="2">
    <source>
        <dbReference type="EMBL" id="QPE04554.1"/>
    </source>
</evidence>
<proteinExistence type="predicted"/>
<dbReference type="KEGG" id="msf:IT882_15775"/>
<name>A0A7S8MWM0_9MICO</name>
<feature type="region of interest" description="Disordered" evidence="1">
    <location>
        <begin position="25"/>
        <end position="50"/>
    </location>
</feature>
<gene>
    <name evidence="2" type="ORF">IT882_15775</name>
</gene>
<dbReference type="EMBL" id="CP064760">
    <property type="protein sequence ID" value="QPE04554.1"/>
    <property type="molecule type" value="Genomic_DNA"/>
</dbReference>
<protein>
    <submittedName>
        <fullName evidence="2">Uncharacterized protein</fullName>
    </submittedName>
</protein>
<keyword evidence="3" id="KW-1185">Reference proteome</keyword>
<evidence type="ECO:0000256" key="1">
    <source>
        <dbReference type="SAM" id="MobiDB-lite"/>
    </source>
</evidence>
<evidence type="ECO:0000313" key="3">
    <source>
        <dbReference type="Proteomes" id="UP000594480"/>
    </source>
</evidence>
<dbReference type="AlphaFoldDB" id="A0A7S8MWM0"/>